<gene>
    <name evidence="1" type="ORF">PAXRUDRAFT_805385</name>
</gene>
<reference evidence="1 2" key="1">
    <citation type="submission" date="2014-04" db="EMBL/GenBank/DDBJ databases">
        <authorList>
            <consortium name="DOE Joint Genome Institute"/>
            <person name="Kuo A."/>
            <person name="Kohler A."/>
            <person name="Jargeat P."/>
            <person name="Nagy L.G."/>
            <person name="Floudas D."/>
            <person name="Copeland A."/>
            <person name="Barry K.W."/>
            <person name="Cichocki N."/>
            <person name="Veneault-Fourrey C."/>
            <person name="LaButti K."/>
            <person name="Lindquist E.A."/>
            <person name="Lipzen A."/>
            <person name="Lundell T."/>
            <person name="Morin E."/>
            <person name="Murat C."/>
            <person name="Sun H."/>
            <person name="Tunlid A."/>
            <person name="Henrissat B."/>
            <person name="Grigoriev I.V."/>
            <person name="Hibbett D.S."/>
            <person name="Martin F."/>
            <person name="Nordberg H.P."/>
            <person name="Cantor M.N."/>
            <person name="Hua S.X."/>
        </authorList>
    </citation>
    <scope>NUCLEOTIDE SEQUENCE [LARGE SCALE GENOMIC DNA]</scope>
    <source>
        <strain evidence="1 2">Ve08.2h10</strain>
    </source>
</reference>
<proteinExistence type="predicted"/>
<keyword evidence="2" id="KW-1185">Reference proteome</keyword>
<accession>A0A0D0CHG8</accession>
<evidence type="ECO:0000313" key="1">
    <source>
        <dbReference type="EMBL" id="KIK82152.1"/>
    </source>
</evidence>
<name>A0A0D0CHG8_9AGAM</name>
<dbReference type="AlphaFoldDB" id="A0A0D0CHG8"/>
<dbReference type="Proteomes" id="UP000054538">
    <property type="component" value="Unassembled WGS sequence"/>
</dbReference>
<organism evidence="1 2">
    <name type="scientific">Paxillus rubicundulus Ve08.2h10</name>
    <dbReference type="NCBI Taxonomy" id="930991"/>
    <lineage>
        <taxon>Eukaryota</taxon>
        <taxon>Fungi</taxon>
        <taxon>Dikarya</taxon>
        <taxon>Basidiomycota</taxon>
        <taxon>Agaricomycotina</taxon>
        <taxon>Agaricomycetes</taxon>
        <taxon>Agaricomycetidae</taxon>
        <taxon>Boletales</taxon>
        <taxon>Paxilineae</taxon>
        <taxon>Paxillaceae</taxon>
        <taxon>Paxillus</taxon>
    </lineage>
</organism>
<protein>
    <submittedName>
        <fullName evidence="1">Uncharacterized protein</fullName>
    </submittedName>
</protein>
<dbReference type="EMBL" id="KN825671">
    <property type="protein sequence ID" value="KIK82152.1"/>
    <property type="molecule type" value="Genomic_DNA"/>
</dbReference>
<sequence>MPNDLQNEHDRPLAILLHVLSFIPDPSLPIAAILDFTRCPPIDSSVSLSMMHPEDLFSPLEPFSDLPDCFTKSPIPSCVICDTLLRSFGQVWLDGAKSICDPRFPASPLPFWFLSYWRDLAQLVELKSGWEMIWSWVAMQQMDLGLRTEIQQILCSMGWGVALQGPADRLIAYEFAEFLSSAAIKGCFIDAMINKIAERVT</sequence>
<dbReference type="OrthoDB" id="2648417at2759"/>
<reference evidence="2" key="2">
    <citation type="submission" date="2015-01" db="EMBL/GenBank/DDBJ databases">
        <title>Evolutionary Origins and Diversification of the Mycorrhizal Mutualists.</title>
        <authorList>
            <consortium name="DOE Joint Genome Institute"/>
            <consortium name="Mycorrhizal Genomics Consortium"/>
            <person name="Kohler A."/>
            <person name="Kuo A."/>
            <person name="Nagy L.G."/>
            <person name="Floudas D."/>
            <person name="Copeland A."/>
            <person name="Barry K.W."/>
            <person name="Cichocki N."/>
            <person name="Veneault-Fourrey C."/>
            <person name="LaButti K."/>
            <person name="Lindquist E.A."/>
            <person name="Lipzen A."/>
            <person name="Lundell T."/>
            <person name="Morin E."/>
            <person name="Murat C."/>
            <person name="Riley R."/>
            <person name="Ohm R."/>
            <person name="Sun H."/>
            <person name="Tunlid A."/>
            <person name="Henrissat B."/>
            <person name="Grigoriev I.V."/>
            <person name="Hibbett D.S."/>
            <person name="Martin F."/>
        </authorList>
    </citation>
    <scope>NUCLEOTIDE SEQUENCE [LARGE SCALE GENOMIC DNA]</scope>
    <source>
        <strain evidence="2">Ve08.2h10</strain>
    </source>
</reference>
<evidence type="ECO:0000313" key="2">
    <source>
        <dbReference type="Proteomes" id="UP000054538"/>
    </source>
</evidence>
<dbReference type="HOGENOM" id="CLU_1360816_0_0_1"/>
<dbReference type="InParanoid" id="A0A0D0CHG8"/>